<accession>A0A7E4V2C1</accession>
<reference evidence="3" key="2">
    <citation type="submission" date="2020-10" db="UniProtKB">
        <authorList>
            <consortium name="WormBaseParasite"/>
        </authorList>
    </citation>
    <scope>IDENTIFICATION</scope>
</reference>
<evidence type="ECO:0000313" key="2">
    <source>
        <dbReference type="Proteomes" id="UP000492821"/>
    </source>
</evidence>
<keyword evidence="1" id="KW-0812">Transmembrane</keyword>
<protein>
    <submittedName>
        <fullName evidence="3">MARVEL domain-containing protein</fullName>
    </submittedName>
</protein>
<feature type="transmembrane region" description="Helical" evidence="1">
    <location>
        <begin position="21"/>
        <end position="43"/>
    </location>
</feature>
<organism evidence="2 3">
    <name type="scientific">Panagrellus redivivus</name>
    <name type="common">Microworm</name>
    <dbReference type="NCBI Taxonomy" id="6233"/>
    <lineage>
        <taxon>Eukaryota</taxon>
        <taxon>Metazoa</taxon>
        <taxon>Ecdysozoa</taxon>
        <taxon>Nematoda</taxon>
        <taxon>Chromadorea</taxon>
        <taxon>Rhabditida</taxon>
        <taxon>Tylenchina</taxon>
        <taxon>Panagrolaimomorpha</taxon>
        <taxon>Panagrolaimoidea</taxon>
        <taxon>Panagrolaimidae</taxon>
        <taxon>Panagrellus</taxon>
    </lineage>
</organism>
<feature type="transmembrane region" description="Helical" evidence="1">
    <location>
        <begin position="55"/>
        <end position="74"/>
    </location>
</feature>
<evidence type="ECO:0000256" key="1">
    <source>
        <dbReference type="SAM" id="Phobius"/>
    </source>
</evidence>
<dbReference type="AlphaFoldDB" id="A0A7E4V2C1"/>
<dbReference type="Proteomes" id="UP000492821">
    <property type="component" value="Unassembled WGS sequence"/>
</dbReference>
<reference evidence="2" key="1">
    <citation type="journal article" date="2013" name="Genetics">
        <title>The draft genome and transcriptome of Panagrellus redivivus are shaped by the harsh demands of a free-living lifestyle.</title>
        <authorList>
            <person name="Srinivasan J."/>
            <person name="Dillman A.R."/>
            <person name="Macchietto M.G."/>
            <person name="Heikkinen L."/>
            <person name="Lakso M."/>
            <person name="Fracchia K.M."/>
            <person name="Antoshechkin I."/>
            <person name="Mortazavi A."/>
            <person name="Wong G."/>
            <person name="Sternberg P.W."/>
        </authorList>
    </citation>
    <scope>NUCLEOTIDE SEQUENCE [LARGE SCALE GENOMIC DNA]</scope>
    <source>
        <strain evidence="2">MT8872</strain>
    </source>
</reference>
<feature type="transmembrane region" description="Helical" evidence="1">
    <location>
        <begin position="81"/>
        <end position="99"/>
    </location>
</feature>
<proteinExistence type="predicted"/>
<name>A0A7E4V2C1_PANRE</name>
<dbReference type="WBParaSite" id="Pan_g15778.t1">
    <property type="protein sequence ID" value="Pan_g15778.t1"/>
    <property type="gene ID" value="Pan_g15778"/>
</dbReference>
<keyword evidence="1" id="KW-0472">Membrane</keyword>
<feature type="transmembrane region" description="Helical" evidence="1">
    <location>
        <begin position="132"/>
        <end position="151"/>
    </location>
</feature>
<keyword evidence="1" id="KW-1133">Transmembrane helix</keyword>
<evidence type="ECO:0000313" key="3">
    <source>
        <dbReference type="WBParaSite" id="Pan_g15778.t1"/>
    </source>
</evidence>
<sequence>MATRAKPKSMEYCVRYRRAAHTMFAASNFAFSVISLIVADIILTLLQRDHIYKSYSSLFNLLSWTAFFFGIGTWAGSAHDYIAMIFGIVCTGFGASYLYNPGYYDMPCNSCLFPSCIGVNERHAHFQMCGIMAGYFLLKVTSTIAYFIFCWKKTGRMTPSWTYGVHGNHRMGQMRIIGPTPRQIARYRRNNQEWL</sequence>
<keyword evidence="2" id="KW-1185">Reference proteome</keyword>